<dbReference type="Gene3D" id="3.30.70.1350">
    <property type="entry name" value="Cation efflux protein, cytoplasmic domain"/>
    <property type="match status" value="1"/>
</dbReference>
<dbReference type="InterPro" id="IPR036837">
    <property type="entry name" value="Cation_efflux_CTD_sf"/>
</dbReference>
<dbReference type="InterPro" id="IPR050291">
    <property type="entry name" value="CDF_Transporter"/>
</dbReference>
<dbReference type="InterPro" id="IPR027470">
    <property type="entry name" value="Cation_efflux_CTD"/>
</dbReference>
<evidence type="ECO:0000313" key="11">
    <source>
        <dbReference type="Proteomes" id="UP000275473"/>
    </source>
</evidence>
<dbReference type="AlphaFoldDB" id="A0A3M8P8Q9"/>
<dbReference type="OrthoDB" id="9806522at2"/>
<dbReference type="Pfam" id="PF01545">
    <property type="entry name" value="Cation_efflux"/>
    <property type="match status" value="1"/>
</dbReference>
<dbReference type="InterPro" id="IPR027469">
    <property type="entry name" value="Cation_efflux_TMD_sf"/>
</dbReference>
<evidence type="ECO:0000259" key="9">
    <source>
        <dbReference type="Pfam" id="PF16916"/>
    </source>
</evidence>
<sequence>MSNFRQAILATWIGIAVNVFLTLLKGTVGFITDSRALMADAAHSASDIVSSIAVLAGLKIAQRPPDSEHPYGHGKAENIATIIVGLLLIIVGVEIAISSIEVFWQDRQPPGSFLALSVVLFSIVCKELLYQYKIRLGKKINSPSLVAEAWHHRSDALSSLIALIGIGLALLGTYFGISQLTYFDPIAGLIISIFVIKTGISLGYNAAQIMLEKVLSPEETKPYLDSALEVPGIKRIDTLHARNHGSYLVIDIKISVEPSITVEEGHRIGKATKHKLLEEFKEVNAVLVHVNPYSPEEE</sequence>
<dbReference type="Gene3D" id="1.20.1510.10">
    <property type="entry name" value="Cation efflux protein transmembrane domain"/>
    <property type="match status" value="1"/>
</dbReference>
<keyword evidence="4 7" id="KW-0812">Transmembrane</keyword>
<dbReference type="SUPFAM" id="SSF161111">
    <property type="entry name" value="Cation efflux protein transmembrane domain-like"/>
    <property type="match status" value="1"/>
</dbReference>
<feature type="transmembrane region" description="Helical" evidence="7">
    <location>
        <begin position="112"/>
        <end position="130"/>
    </location>
</feature>
<evidence type="ECO:0000256" key="3">
    <source>
        <dbReference type="ARBA" id="ARBA00022448"/>
    </source>
</evidence>
<keyword evidence="6 7" id="KW-0472">Membrane</keyword>
<feature type="transmembrane region" description="Helical" evidence="7">
    <location>
        <begin position="160"/>
        <end position="180"/>
    </location>
</feature>
<accession>A0A3M8P8Q9</accession>
<comment type="caution">
    <text evidence="10">The sequence shown here is derived from an EMBL/GenBank/DDBJ whole genome shotgun (WGS) entry which is preliminary data.</text>
</comment>
<dbReference type="InterPro" id="IPR058533">
    <property type="entry name" value="Cation_efflux_TM"/>
</dbReference>
<feature type="transmembrane region" description="Helical" evidence="7">
    <location>
        <begin position="7"/>
        <end position="24"/>
    </location>
</feature>
<name>A0A3M8P8Q9_9BACL</name>
<comment type="similarity">
    <text evidence="2">Belongs to the cation diffusion facilitator (CDF) transporter (TC 2.A.4) family.</text>
</comment>
<keyword evidence="5 7" id="KW-1133">Transmembrane helix</keyword>
<evidence type="ECO:0000256" key="4">
    <source>
        <dbReference type="ARBA" id="ARBA00022692"/>
    </source>
</evidence>
<evidence type="ECO:0000313" key="10">
    <source>
        <dbReference type="EMBL" id="RNF39811.1"/>
    </source>
</evidence>
<dbReference type="GO" id="GO:0016020">
    <property type="term" value="C:membrane"/>
    <property type="evidence" value="ECO:0007669"/>
    <property type="project" value="UniProtKB-SubCell"/>
</dbReference>
<feature type="domain" description="Cation efflux protein cytoplasmic" evidence="9">
    <location>
        <begin position="216"/>
        <end position="293"/>
    </location>
</feature>
<keyword evidence="3" id="KW-0813">Transport</keyword>
<dbReference type="GO" id="GO:0008324">
    <property type="term" value="F:monoatomic cation transmembrane transporter activity"/>
    <property type="evidence" value="ECO:0007669"/>
    <property type="project" value="InterPro"/>
</dbReference>
<evidence type="ECO:0000256" key="7">
    <source>
        <dbReference type="SAM" id="Phobius"/>
    </source>
</evidence>
<reference evidence="10 11" key="1">
    <citation type="journal article" date="2018" name="Int. J. Syst. Evol. Microbiol.">
        <title>Planococcus salinus sp. nov., a moderately halophilic bacterium isolated from a saline-alkali soil.</title>
        <authorList>
            <person name="Gan L."/>
        </authorList>
    </citation>
    <scope>NUCLEOTIDE SEQUENCE [LARGE SCALE GENOMIC DNA]</scope>
    <source>
        <strain evidence="10 11">LCB217</strain>
    </source>
</reference>
<dbReference type="PANTHER" id="PTHR43840:SF15">
    <property type="entry name" value="MITOCHONDRIAL METAL TRANSPORTER 1-RELATED"/>
    <property type="match status" value="1"/>
</dbReference>
<gene>
    <name evidence="10" type="ORF">EEX84_07535</name>
</gene>
<evidence type="ECO:0000259" key="8">
    <source>
        <dbReference type="Pfam" id="PF01545"/>
    </source>
</evidence>
<dbReference type="EMBL" id="RIAX01000004">
    <property type="protein sequence ID" value="RNF39811.1"/>
    <property type="molecule type" value="Genomic_DNA"/>
</dbReference>
<dbReference type="RefSeq" id="WP_123165006.1">
    <property type="nucleotide sequence ID" value="NZ_RIAX01000004.1"/>
</dbReference>
<protein>
    <submittedName>
        <fullName evidence="10">Cation transporter</fullName>
    </submittedName>
</protein>
<dbReference type="FunFam" id="1.20.1510.10:FF:000006">
    <property type="entry name" value="Divalent cation efflux transporter"/>
    <property type="match status" value="1"/>
</dbReference>
<dbReference type="Pfam" id="PF16916">
    <property type="entry name" value="ZT_dimer"/>
    <property type="match status" value="1"/>
</dbReference>
<feature type="domain" description="Cation efflux protein transmembrane" evidence="8">
    <location>
        <begin position="12"/>
        <end position="211"/>
    </location>
</feature>
<keyword evidence="11" id="KW-1185">Reference proteome</keyword>
<dbReference type="NCBIfam" id="TIGR01297">
    <property type="entry name" value="CDF"/>
    <property type="match status" value="1"/>
</dbReference>
<evidence type="ECO:0000256" key="5">
    <source>
        <dbReference type="ARBA" id="ARBA00022989"/>
    </source>
</evidence>
<comment type="subcellular location">
    <subcellularLocation>
        <location evidence="1">Membrane</location>
        <topology evidence="1">Multi-pass membrane protein</topology>
    </subcellularLocation>
</comment>
<feature type="transmembrane region" description="Helical" evidence="7">
    <location>
        <begin position="186"/>
        <end position="207"/>
    </location>
</feature>
<dbReference type="InterPro" id="IPR002524">
    <property type="entry name" value="Cation_efflux"/>
</dbReference>
<evidence type="ECO:0000256" key="1">
    <source>
        <dbReference type="ARBA" id="ARBA00004141"/>
    </source>
</evidence>
<dbReference type="PANTHER" id="PTHR43840">
    <property type="entry name" value="MITOCHONDRIAL METAL TRANSPORTER 1-RELATED"/>
    <property type="match status" value="1"/>
</dbReference>
<proteinExistence type="inferred from homology"/>
<evidence type="ECO:0000256" key="2">
    <source>
        <dbReference type="ARBA" id="ARBA00008114"/>
    </source>
</evidence>
<dbReference type="Proteomes" id="UP000275473">
    <property type="component" value="Unassembled WGS sequence"/>
</dbReference>
<dbReference type="SUPFAM" id="SSF160240">
    <property type="entry name" value="Cation efflux protein cytoplasmic domain-like"/>
    <property type="match status" value="1"/>
</dbReference>
<organism evidence="10 11">
    <name type="scientific">Planococcus salinus</name>
    <dbReference type="NCBI Taxonomy" id="1848460"/>
    <lineage>
        <taxon>Bacteria</taxon>
        <taxon>Bacillati</taxon>
        <taxon>Bacillota</taxon>
        <taxon>Bacilli</taxon>
        <taxon>Bacillales</taxon>
        <taxon>Caryophanaceae</taxon>
        <taxon>Planococcus</taxon>
    </lineage>
</organism>
<evidence type="ECO:0000256" key="6">
    <source>
        <dbReference type="ARBA" id="ARBA00023136"/>
    </source>
</evidence>
<feature type="transmembrane region" description="Helical" evidence="7">
    <location>
        <begin position="79"/>
        <end position="100"/>
    </location>
</feature>